<evidence type="ECO:0000313" key="3">
    <source>
        <dbReference type="Proteomes" id="UP001597460"/>
    </source>
</evidence>
<comment type="caution">
    <text evidence="2">The sequence shown here is derived from an EMBL/GenBank/DDBJ whole genome shotgun (WGS) entry which is preliminary data.</text>
</comment>
<gene>
    <name evidence="2" type="ORF">ACFSVN_02675</name>
</gene>
<feature type="region of interest" description="Disordered" evidence="1">
    <location>
        <begin position="35"/>
        <end position="75"/>
    </location>
</feature>
<dbReference type="EMBL" id="JBHULI010000002">
    <property type="protein sequence ID" value="MFD2531344.1"/>
    <property type="molecule type" value="Genomic_DNA"/>
</dbReference>
<reference evidence="3" key="1">
    <citation type="journal article" date="2019" name="Int. J. Syst. Evol. Microbiol.">
        <title>The Global Catalogue of Microorganisms (GCM) 10K type strain sequencing project: providing services to taxonomists for standard genome sequencing and annotation.</title>
        <authorList>
            <consortium name="The Broad Institute Genomics Platform"/>
            <consortium name="The Broad Institute Genome Sequencing Center for Infectious Disease"/>
            <person name="Wu L."/>
            <person name="Ma J."/>
        </authorList>
    </citation>
    <scope>NUCLEOTIDE SEQUENCE [LARGE SCALE GENOMIC DNA]</scope>
    <source>
        <strain evidence="3">KCTC 52042</strain>
    </source>
</reference>
<protein>
    <recommendedName>
        <fullName evidence="4">Addiction module component</fullName>
    </recommendedName>
</protein>
<keyword evidence="3" id="KW-1185">Reference proteome</keyword>
<proteinExistence type="predicted"/>
<dbReference type="RefSeq" id="WP_390298203.1">
    <property type="nucleotide sequence ID" value="NZ_JBHULI010000002.1"/>
</dbReference>
<evidence type="ECO:0008006" key="4">
    <source>
        <dbReference type="Google" id="ProtNLM"/>
    </source>
</evidence>
<evidence type="ECO:0000256" key="1">
    <source>
        <dbReference type="SAM" id="MobiDB-lite"/>
    </source>
</evidence>
<dbReference type="Proteomes" id="UP001597460">
    <property type="component" value="Unassembled WGS sequence"/>
</dbReference>
<feature type="compositionally biased region" description="Basic and acidic residues" evidence="1">
    <location>
        <begin position="44"/>
        <end position="63"/>
    </location>
</feature>
<organism evidence="2 3">
    <name type="scientific">Gracilimonas halophila</name>
    <dbReference type="NCBI Taxonomy" id="1834464"/>
    <lineage>
        <taxon>Bacteria</taxon>
        <taxon>Pseudomonadati</taxon>
        <taxon>Balneolota</taxon>
        <taxon>Balneolia</taxon>
        <taxon>Balneolales</taxon>
        <taxon>Balneolaceae</taxon>
        <taxon>Gracilimonas</taxon>
    </lineage>
</organism>
<accession>A0ABW5JF20</accession>
<sequence length="75" mass="8866">MDDENIVREELVEWISKPGNEDLLETLKLMKEAEQTEGDWYDGLTKEEKESIKKGQEDHEKGRTLSSREFWDKHG</sequence>
<evidence type="ECO:0000313" key="2">
    <source>
        <dbReference type="EMBL" id="MFD2531344.1"/>
    </source>
</evidence>
<name>A0ABW5JF20_9BACT</name>